<dbReference type="GO" id="GO:1904680">
    <property type="term" value="F:peptide transmembrane transporter activity"/>
    <property type="evidence" value="ECO:0007669"/>
    <property type="project" value="TreeGrafter"/>
</dbReference>
<dbReference type="InterPro" id="IPR000914">
    <property type="entry name" value="SBP_5_dom"/>
</dbReference>
<dbReference type="GO" id="GO:0042597">
    <property type="term" value="C:periplasmic space"/>
    <property type="evidence" value="ECO:0007669"/>
    <property type="project" value="UniProtKB-ARBA"/>
</dbReference>
<keyword evidence="2" id="KW-0813">Transport</keyword>
<dbReference type="CDD" id="cd00995">
    <property type="entry name" value="PBP2_NikA_DppA_OppA_like"/>
    <property type="match status" value="1"/>
</dbReference>
<feature type="chain" id="PRO_5038611550" evidence="5">
    <location>
        <begin position="27"/>
        <end position="545"/>
    </location>
</feature>
<evidence type="ECO:0000313" key="7">
    <source>
        <dbReference type="EMBL" id="QIK76173.1"/>
    </source>
</evidence>
<evidence type="ECO:0000256" key="3">
    <source>
        <dbReference type="ARBA" id="ARBA00022729"/>
    </source>
</evidence>
<evidence type="ECO:0000256" key="2">
    <source>
        <dbReference type="ARBA" id="ARBA00022448"/>
    </source>
</evidence>
<dbReference type="RefSeq" id="WP_166319356.1">
    <property type="nucleotide sequence ID" value="NZ_CP049866.1"/>
</dbReference>
<evidence type="ECO:0000259" key="6">
    <source>
        <dbReference type="Pfam" id="PF00496"/>
    </source>
</evidence>
<sequence>MRNTVSRRARYTGLLLAGALALAGCADSSESSSNDAGSSGSNGDLSDSDIYSQGWVGEQSDAEPTKGGTLTMGDYAETRSLNPIESYANGAAAGNPLAAVYDVLVRYDFESSEWTPHLAESIESNDDMTVWTLKLRDDVTFSDGTPLDADAVMGSLGYYMENYGFQALTMLANQTQMKKVDDQTVEFTVAAPWATFPAMLAGGPGMIMAPAAYDDPKKFEPIGAGAFELENYAPAEELVLAARQDYWGGEPNLDKLRFVWLGSDDAKLESMASGEIDAAFVRNPVAVEKARRDGLNGYMYVVGAGAQFTINAREGRPGEDIRVRQAMAHAFDNESYLERAANGAGIPSKSIFAETSPWSTGVEPTAFDQEKARALLEEAKADGYDGKVSFISSADPTAQQAAVQLEAQLEAVGFDVTVDGIDNIADLTRRVYVDHDFDLAQGATSIGDEDPYGALSNWLFSQSPVNGAGYASEEMDGLLRELQAVADDPAKGADAMAAIEEKFHEDVPALVINPAGNFVTMQDGVTGILPNTQTILLFHDASKTE</sequence>
<proteinExistence type="inferred from homology"/>
<dbReference type="EMBL" id="CP049866">
    <property type="protein sequence ID" value="QIK76173.1"/>
    <property type="molecule type" value="Genomic_DNA"/>
</dbReference>
<organism evidence="7 8">
    <name type="scientific">Nocardioides piscis</name>
    <dbReference type="NCBI Taxonomy" id="2714938"/>
    <lineage>
        <taxon>Bacteria</taxon>
        <taxon>Bacillati</taxon>
        <taxon>Actinomycetota</taxon>
        <taxon>Actinomycetes</taxon>
        <taxon>Propionibacteriales</taxon>
        <taxon>Nocardioidaceae</taxon>
        <taxon>Nocardioides</taxon>
    </lineage>
</organism>
<gene>
    <name evidence="7" type="ORF">G7071_12765</name>
</gene>
<comment type="similarity">
    <text evidence="1">Belongs to the bacterial solute-binding protein 5 family.</text>
</comment>
<dbReference type="KEGG" id="npi:G7071_12765"/>
<dbReference type="GO" id="GO:0015833">
    <property type="term" value="P:peptide transport"/>
    <property type="evidence" value="ECO:0007669"/>
    <property type="project" value="TreeGrafter"/>
</dbReference>
<evidence type="ECO:0000256" key="4">
    <source>
        <dbReference type="SAM" id="MobiDB-lite"/>
    </source>
</evidence>
<dbReference type="InterPro" id="IPR030678">
    <property type="entry name" value="Peptide/Ni-bd"/>
</dbReference>
<dbReference type="SUPFAM" id="SSF53850">
    <property type="entry name" value="Periplasmic binding protein-like II"/>
    <property type="match status" value="1"/>
</dbReference>
<feature type="region of interest" description="Disordered" evidence="4">
    <location>
        <begin position="28"/>
        <end position="51"/>
    </location>
</feature>
<feature type="domain" description="Solute-binding protein family 5" evidence="6">
    <location>
        <begin position="114"/>
        <end position="462"/>
    </location>
</feature>
<feature type="signal peptide" evidence="5">
    <location>
        <begin position="1"/>
        <end position="26"/>
    </location>
</feature>
<protein>
    <submittedName>
        <fullName evidence="7">ABC transporter substrate-binding protein</fullName>
    </submittedName>
</protein>
<evidence type="ECO:0000313" key="8">
    <source>
        <dbReference type="Proteomes" id="UP000502035"/>
    </source>
</evidence>
<dbReference type="PROSITE" id="PS51257">
    <property type="entry name" value="PROKAR_LIPOPROTEIN"/>
    <property type="match status" value="1"/>
</dbReference>
<dbReference type="InterPro" id="IPR039424">
    <property type="entry name" value="SBP_5"/>
</dbReference>
<dbReference type="GO" id="GO:0043190">
    <property type="term" value="C:ATP-binding cassette (ABC) transporter complex"/>
    <property type="evidence" value="ECO:0007669"/>
    <property type="project" value="InterPro"/>
</dbReference>
<dbReference type="PANTHER" id="PTHR30290:SF9">
    <property type="entry name" value="OLIGOPEPTIDE-BINDING PROTEIN APPA"/>
    <property type="match status" value="1"/>
</dbReference>
<name>A0A6G7YH96_9ACTN</name>
<keyword evidence="8" id="KW-1185">Reference proteome</keyword>
<dbReference type="Pfam" id="PF00496">
    <property type="entry name" value="SBP_bac_5"/>
    <property type="match status" value="1"/>
</dbReference>
<dbReference type="Gene3D" id="3.10.105.10">
    <property type="entry name" value="Dipeptide-binding Protein, Domain 3"/>
    <property type="match status" value="1"/>
</dbReference>
<dbReference type="AlphaFoldDB" id="A0A6G7YH96"/>
<dbReference type="PANTHER" id="PTHR30290">
    <property type="entry name" value="PERIPLASMIC BINDING COMPONENT OF ABC TRANSPORTER"/>
    <property type="match status" value="1"/>
</dbReference>
<evidence type="ECO:0000256" key="5">
    <source>
        <dbReference type="SAM" id="SignalP"/>
    </source>
</evidence>
<keyword evidence="3 5" id="KW-0732">Signal</keyword>
<dbReference type="PIRSF" id="PIRSF002741">
    <property type="entry name" value="MppA"/>
    <property type="match status" value="1"/>
</dbReference>
<evidence type="ECO:0000256" key="1">
    <source>
        <dbReference type="ARBA" id="ARBA00005695"/>
    </source>
</evidence>
<dbReference type="Proteomes" id="UP000502035">
    <property type="component" value="Chromosome"/>
</dbReference>
<reference evidence="7 8" key="1">
    <citation type="submission" date="2020-03" db="EMBL/GenBank/DDBJ databases">
        <title>Nocardioides sp. nov., isolated from fish.</title>
        <authorList>
            <person name="Hyun D.-W."/>
            <person name="Bae J.-W."/>
        </authorList>
    </citation>
    <scope>NUCLEOTIDE SEQUENCE [LARGE SCALE GENOMIC DNA]</scope>
    <source>
        <strain evidence="7 8">HDW12A</strain>
    </source>
</reference>
<dbReference type="Gene3D" id="3.40.190.10">
    <property type="entry name" value="Periplasmic binding protein-like II"/>
    <property type="match status" value="1"/>
</dbReference>
<accession>A0A6G7YH96</accession>
<feature type="compositionally biased region" description="Low complexity" evidence="4">
    <location>
        <begin position="28"/>
        <end position="49"/>
    </location>
</feature>